<dbReference type="SUPFAM" id="SSF56519">
    <property type="entry name" value="Penicillin binding protein dimerisation domain"/>
    <property type="match status" value="1"/>
</dbReference>
<protein>
    <submittedName>
        <fullName evidence="7">Penicillin-binding protein</fullName>
    </submittedName>
</protein>
<sequence length="668" mass="74125">MKKWRYIGIFLIVIAILAACSKKETPEDRLSAYIKLWNDAEFTKMYDEYVSEASKDAFGSSEYIDRTTKLYKDLTITDVKVVFTKSDEDKNYKPEDQPEFPVHITMETVAGPVEFEKKVIMTYSKSSEDENWFVEWDPSFILPDLTKADKVGISTISSKRGEIFDRNALPLAINGKGYEAGIVPEKFNEERDAEKLATILSVTPEFINKQLTQSWVKPDQFVPIKKVASTQEMIIEKMIEVPGVTYTQVEMREYPYGESLSHLTGYISRINADELEKVKAQGYGENDSIGKRGLEQLLEEQLRGQDGIRIYIEKTKQEAERITIAEKTAADGNSVTLTIDAELQQRTFNAMNGEVGTAAAVDPKTGEMLVLTSSPAFDPNEFMIGVGSSRYQELTDDPLQPLLNRFAATYAPGSAIKPITAAIGLEAGTIDPSKGYTIEGKRWKKDESWGNFGVTRVYTPPNPIDLKKALAYSDNIYFAKEALEMGKDTLTEGLKRFGFGADIPFSYPLRTSQISNDGTIGTEAQLVDTSYGQGQMLMNIAHLASSYAPILNDGKMFKMVLFKDEPKGEVWVEGLISADNAAILRADLREVVVNGSAKDANIPSVKLSGKTGTTELKSSQEKGGKENGFFVGYQTDETSYILAMMIESIEDKGGSSYVVKKVAQVMGN</sequence>
<dbReference type="EMBL" id="JBEPME010000004">
    <property type="protein sequence ID" value="MET3657945.1"/>
    <property type="molecule type" value="Genomic_DNA"/>
</dbReference>
<dbReference type="SUPFAM" id="SSF56601">
    <property type="entry name" value="beta-lactamase/transpeptidase-like"/>
    <property type="match status" value="1"/>
</dbReference>
<dbReference type="PANTHER" id="PTHR30627">
    <property type="entry name" value="PEPTIDOGLYCAN D,D-TRANSPEPTIDASE"/>
    <property type="match status" value="1"/>
</dbReference>
<dbReference type="SUPFAM" id="SSF54427">
    <property type="entry name" value="NTF2-like"/>
    <property type="match status" value="1"/>
</dbReference>
<name>A0ABV2KA35_SPOPS</name>
<dbReference type="Proteomes" id="UP001549104">
    <property type="component" value="Unassembled WGS sequence"/>
</dbReference>
<evidence type="ECO:0000259" key="5">
    <source>
        <dbReference type="Pfam" id="PF03717"/>
    </source>
</evidence>
<dbReference type="InterPro" id="IPR001460">
    <property type="entry name" value="PCN-bd_Tpept"/>
</dbReference>
<feature type="domain" description="NTF2-like N-terminal transpeptidase" evidence="6">
    <location>
        <begin position="25"/>
        <end position="148"/>
    </location>
</feature>
<feature type="domain" description="Penicillin-binding protein dimerisation" evidence="5">
    <location>
        <begin position="156"/>
        <end position="312"/>
    </location>
</feature>
<dbReference type="PANTHER" id="PTHR30627:SF25">
    <property type="entry name" value="PENICILLIN-BINDING PROTEIN 3"/>
    <property type="match status" value="1"/>
</dbReference>
<comment type="subcellular location">
    <subcellularLocation>
        <location evidence="1">Membrane</location>
    </subcellularLocation>
</comment>
<dbReference type="Gene3D" id="3.10.450.100">
    <property type="entry name" value="NTF2-like, domain 1"/>
    <property type="match status" value="1"/>
</dbReference>
<evidence type="ECO:0000313" key="8">
    <source>
        <dbReference type="Proteomes" id="UP001549104"/>
    </source>
</evidence>
<dbReference type="InterPro" id="IPR050515">
    <property type="entry name" value="Beta-lactam/transpept"/>
</dbReference>
<gene>
    <name evidence="7" type="ORF">ABIC55_003042</name>
</gene>
<keyword evidence="3" id="KW-0472">Membrane</keyword>
<dbReference type="InterPro" id="IPR032710">
    <property type="entry name" value="NTF2-like_dom_sf"/>
</dbReference>
<evidence type="ECO:0000256" key="1">
    <source>
        <dbReference type="ARBA" id="ARBA00004370"/>
    </source>
</evidence>
<keyword evidence="8" id="KW-1185">Reference proteome</keyword>
<accession>A0ABV2KA35</accession>
<feature type="domain" description="Penicillin-binding protein transpeptidase" evidence="4">
    <location>
        <begin position="356"/>
        <end position="666"/>
    </location>
</feature>
<organism evidence="7 8">
    <name type="scientific">Sporosarcina psychrophila</name>
    <name type="common">Bacillus psychrophilus</name>
    <dbReference type="NCBI Taxonomy" id="1476"/>
    <lineage>
        <taxon>Bacteria</taxon>
        <taxon>Bacillati</taxon>
        <taxon>Bacillota</taxon>
        <taxon>Bacilli</taxon>
        <taxon>Bacillales</taxon>
        <taxon>Caryophanaceae</taxon>
        <taxon>Sporosarcina</taxon>
    </lineage>
</organism>
<dbReference type="Pfam" id="PF00905">
    <property type="entry name" value="Transpeptidase"/>
    <property type="match status" value="1"/>
</dbReference>
<proteinExistence type="inferred from homology"/>
<reference evidence="7 8" key="1">
    <citation type="submission" date="2024-06" db="EMBL/GenBank/DDBJ databases">
        <title>Sorghum-associated microbial communities from plants grown in Nebraska, USA.</title>
        <authorList>
            <person name="Schachtman D."/>
        </authorList>
    </citation>
    <scope>NUCLEOTIDE SEQUENCE [LARGE SCALE GENOMIC DNA]</scope>
    <source>
        <strain evidence="7 8">1288</strain>
    </source>
</reference>
<dbReference type="InterPro" id="IPR012338">
    <property type="entry name" value="Beta-lactam/transpept-like"/>
</dbReference>
<dbReference type="InterPro" id="IPR005311">
    <property type="entry name" value="PBP_dimer"/>
</dbReference>
<evidence type="ECO:0000256" key="3">
    <source>
        <dbReference type="ARBA" id="ARBA00023136"/>
    </source>
</evidence>
<dbReference type="RefSeq" id="WP_354313670.1">
    <property type="nucleotide sequence ID" value="NZ_JBEPME010000004.1"/>
</dbReference>
<dbReference type="Gene3D" id="3.40.710.10">
    <property type="entry name" value="DD-peptidase/beta-lactamase superfamily"/>
    <property type="match status" value="1"/>
</dbReference>
<evidence type="ECO:0000256" key="2">
    <source>
        <dbReference type="ARBA" id="ARBA00007171"/>
    </source>
</evidence>
<dbReference type="Pfam" id="PF03717">
    <property type="entry name" value="PBP_dimer"/>
    <property type="match status" value="1"/>
</dbReference>
<dbReference type="PROSITE" id="PS51257">
    <property type="entry name" value="PROKAR_LIPOPROTEIN"/>
    <property type="match status" value="1"/>
</dbReference>
<dbReference type="Gene3D" id="3.90.1310.10">
    <property type="entry name" value="Penicillin-binding protein 2a (Domain 2)"/>
    <property type="match status" value="1"/>
</dbReference>
<evidence type="ECO:0000259" key="4">
    <source>
        <dbReference type="Pfam" id="PF00905"/>
    </source>
</evidence>
<dbReference type="InterPro" id="IPR007887">
    <property type="entry name" value="MecA_N"/>
</dbReference>
<dbReference type="InterPro" id="IPR036138">
    <property type="entry name" value="PBP_dimer_sf"/>
</dbReference>
<evidence type="ECO:0000313" key="7">
    <source>
        <dbReference type="EMBL" id="MET3657945.1"/>
    </source>
</evidence>
<comment type="caution">
    <text evidence="7">The sequence shown here is derived from an EMBL/GenBank/DDBJ whole genome shotgun (WGS) entry which is preliminary data.</text>
</comment>
<dbReference type="Pfam" id="PF05223">
    <property type="entry name" value="MecA_N"/>
    <property type="match status" value="1"/>
</dbReference>
<dbReference type="Gene3D" id="3.30.1390.30">
    <property type="entry name" value="Penicillin-binding protein 2a, domain 3"/>
    <property type="match status" value="1"/>
</dbReference>
<comment type="similarity">
    <text evidence="2">Belongs to the transpeptidase family.</text>
</comment>
<evidence type="ECO:0000259" key="6">
    <source>
        <dbReference type="Pfam" id="PF05223"/>
    </source>
</evidence>